<dbReference type="InterPro" id="IPR036412">
    <property type="entry name" value="HAD-like_sf"/>
</dbReference>
<dbReference type="EMBL" id="JAHLFN010000067">
    <property type="protein sequence ID" value="MBU3842708.1"/>
    <property type="molecule type" value="Genomic_DNA"/>
</dbReference>
<dbReference type="Pfam" id="PF08282">
    <property type="entry name" value="Hydrolase_3"/>
    <property type="match status" value="1"/>
</dbReference>
<evidence type="ECO:0000313" key="1">
    <source>
        <dbReference type="EMBL" id="MBU3842708.1"/>
    </source>
</evidence>
<dbReference type="PANTHER" id="PTHR10000">
    <property type="entry name" value="PHOSPHOSERINE PHOSPHATASE"/>
    <property type="match status" value="1"/>
</dbReference>
<dbReference type="PROSITE" id="PS01229">
    <property type="entry name" value="COF_2"/>
    <property type="match status" value="1"/>
</dbReference>
<keyword evidence="1" id="KW-0378">Hydrolase</keyword>
<dbReference type="NCBIfam" id="TIGR00099">
    <property type="entry name" value="Cof-subfamily"/>
    <property type="match status" value="1"/>
</dbReference>
<dbReference type="Gene3D" id="3.30.1240.10">
    <property type="match status" value="1"/>
</dbReference>
<dbReference type="InterPro" id="IPR023214">
    <property type="entry name" value="HAD_sf"/>
</dbReference>
<dbReference type="GO" id="GO:0000287">
    <property type="term" value="F:magnesium ion binding"/>
    <property type="evidence" value="ECO:0007669"/>
    <property type="project" value="TreeGrafter"/>
</dbReference>
<dbReference type="AlphaFoldDB" id="A0A9E2KZ76"/>
<dbReference type="Gene3D" id="3.40.50.1000">
    <property type="entry name" value="HAD superfamily/HAD-like"/>
    <property type="match status" value="1"/>
</dbReference>
<dbReference type="PROSITE" id="PS01228">
    <property type="entry name" value="COF_1"/>
    <property type="match status" value="1"/>
</dbReference>
<dbReference type="GO" id="GO:0016791">
    <property type="term" value="F:phosphatase activity"/>
    <property type="evidence" value="ECO:0007669"/>
    <property type="project" value="TreeGrafter"/>
</dbReference>
<dbReference type="InterPro" id="IPR000150">
    <property type="entry name" value="Cof"/>
</dbReference>
<dbReference type="Proteomes" id="UP000724657">
    <property type="component" value="Unassembled WGS sequence"/>
</dbReference>
<organism evidence="1 2">
    <name type="scientific">Candidatus Fusobacterium pullicola</name>
    <dbReference type="NCBI Taxonomy" id="2838601"/>
    <lineage>
        <taxon>Bacteria</taxon>
        <taxon>Fusobacteriati</taxon>
        <taxon>Fusobacteriota</taxon>
        <taxon>Fusobacteriia</taxon>
        <taxon>Fusobacteriales</taxon>
        <taxon>Fusobacteriaceae</taxon>
        <taxon>Fusobacterium</taxon>
    </lineage>
</organism>
<gene>
    <name evidence="1" type="ORF">IAA47_06990</name>
</gene>
<dbReference type="InterPro" id="IPR006379">
    <property type="entry name" value="HAD-SF_hydro_IIB"/>
</dbReference>
<dbReference type="SFLD" id="SFLDG01144">
    <property type="entry name" value="C2.B.4:_PGP_Like"/>
    <property type="match status" value="1"/>
</dbReference>
<dbReference type="SUPFAM" id="SSF56784">
    <property type="entry name" value="HAD-like"/>
    <property type="match status" value="1"/>
</dbReference>
<reference evidence="1" key="2">
    <citation type="submission" date="2021-04" db="EMBL/GenBank/DDBJ databases">
        <authorList>
            <person name="Gilroy R."/>
        </authorList>
    </citation>
    <scope>NUCLEOTIDE SEQUENCE</scope>
    <source>
        <strain evidence="1">A6-441</strain>
    </source>
</reference>
<dbReference type="SFLD" id="SFLDG01140">
    <property type="entry name" value="C2.B:_Phosphomannomutase_and_P"/>
    <property type="match status" value="1"/>
</dbReference>
<evidence type="ECO:0000313" key="2">
    <source>
        <dbReference type="Proteomes" id="UP000724657"/>
    </source>
</evidence>
<comment type="caution">
    <text evidence="1">The sequence shown here is derived from an EMBL/GenBank/DDBJ whole genome shotgun (WGS) entry which is preliminary data.</text>
</comment>
<dbReference type="SFLD" id="SFLDS00003">
    <property type="entry name" value="Haloacid_Dehalogenase"/>
    <property type="match status" value="1"/>
</dbReference>
<accession>A0A9E2KZ76</accession>
<dbReference type="GO" id="GO:0005829">
    <property type="term" value="C:cytosol"/>
    <property type="evidence" value="ECO:0007669"/>
    <property type="project" value="TreeGrafter"/>
</dbReference>
<proteinExistence type="predicted"/>
<protein>
    <submittedName>
        <fullName evidence="1">Cof-type HAD-IIB family hydrolase</fullName>
    </submittedName>
</protein>
<dbReference type="PANTHER" id="PTHR10000:SF25">
    <property type="entry name" value="PHOSPHATASE YKRA-RELATED"/>
    <property type="match status" value="1"/>
</dbReference>
<name>A0A9E2KZ76_9FUSO</name>
<dbReference type="NCBIfam" id="TIGR01484">
    <property type="entry name" value="HAD-SF-IIB"/>
    <property type="match status" value="1"/>
</dbReference>
<sequence>MIKAVFFDVDGTLVSFKTHRVPQSTLEAIKKLQAKGIKVFVATGRHASILTEGNNVHEIDFDGFVTLNGQYCFTKDRKVIYENNICREDIVALLEFLKENRFPCAFVEDRDTYMNYIDDVVVNLLKSVNVPLPPIEDIERAKDGKVFQLNPYIPVEFEAEVMKVLPNCEATRWSPTFIDVIPAGGGKHVAIQKIMEYYGYKKDEIMAFGDGGNDKTMLMIAGIGIAMGNANEDVKEIADYVTTSVDNDGVLNALKHFNVIE</sequence>
<reference evidence="1" key="1">
    <citation type="journal article" date="2021" name="PeerJ">
        <title>Extensive microbial diversity within the chicken gut microbiome revealed by metagenomics and culture.</title>
        <authorList>
            <person name="Gilroy R."/>
            <person name="Ravi A."/>
            <person name="Getino M."/>
            <person name="Pursley I."/>
            <person name="Horton D.L."/>
            <person name="Alikhan N.F."/>
            <person name="Baker D."/>
            <person name="Gharbi K."/>
            <person name="Hall N."/>
            <person name="Watson M."/>
            <person name="Adriaenssens E.M."/>
            <person name="Foster-Nyarko E."/>
            <person name="Jarju S."/>
            <person name="Secka A."/>
            <person name="Antonio M."/>
            <person name="Oren A."/>
            <person name="Chaudhuri R.R."/>
            <person name="La Ragione R."/>
            <person name="Hildebrand F."/>
            <person name="Pallen M.J."/>
        </authorList>
    </citation>
    <scope>NUCLEOTIDE SEQUENCE</scope>
    <source>
        <strain evidence="1">A6-441</strain>
    </source>
</reference>